<name>A0ABU1J908_9MICC</name>
<keyword evidence="3" id="KW-1185">Reference proteome</keyword>
<feature type="region of interest" description="Disordered" evidence="1">
    <location>
        <begin position="515"/>
        <end position="549"/>
    </location>
</feature>
<dbReference type="InterPro" id="IPR021145">
    <property type="entry name" value="Portal_protein_SPP1_Gp6-like"/>
</dbReference>
<evidence type="ECO:0000313" key="3">
    <source>
        <dbReference type="Proteomes" id="UP001185069"/>
    </source>
</evidence>
<evidence type="ECO:0000256" key="1">
    <source>
        <dbReference type="SAM" id="MobiDB-lite"/>
    </source>
</evidence>
<dbReference type="RefSeq" id="WP_309796836.1">
    <property type="nucleotide sequence ID" value="NZ_BAAAHY010000013.1"/>
</dbReference>
<evidence type="ECO:0000313" key="2">
    <source>
        <dbReference type="EMBL" id="MDR6268909.1"/>
    </source>
</evidence>
<comment type="caution">
    <text evidence="2">The sequence shown here is derived from an EMBL/GenBank/DDBJ whole genome shotgun (WGS) entry which is preliminary data.</text>
</comment>
<organism evidence="2 3">
    <name type="scientific">Arthrobacter russicus</name>
    <dbReference type="NCBI Taxonomy" id="172040"/>
    <lineage>
        <taxon>Bacteria</taxon>
        <taxon>Bacillati</taxon>
        <taxon>Actinomycetota</taxon>
        <taxon>Actinomycetes</taxon>
        <taxon>Micrococcales</taxon>
        <taxon>Micrococcaceae</taxon>
        <taxon>Arthrobacter</taxon>
    </lineage>
</organism>
<reference evidence="2 3" key="1">
    <citation type="submission" date="2023-07" db="EMBL/GenBank/DDBJ databases">
        <title>Sequencing the genomes of 1000 actinobacteria strains.</title>
        <authorList>
            <person name="Klenk H.-P."/>
        </authorList>
    </citation>
    <scope>NUCLEOTIDE SEQUENCE [LARGE SCALE GENOMIC DNA]</scope>
    <source>
        <strain evidence="2 3">DSM 14555</strain>
    </source>
</reference>
<dbReference type="EMBL" id="JAVDQF010000001">
    <property type="protein sequence ID" value="MDR6268909.1"/>
    <property type="molecule type" value="Genomic_DNA"/>
</dbReference>
<protein>
    <submittedName>
        <fullName evidence="2">A118 family predicted phage portal protein</fullName>
    </submittedName>
</protein>
<proteinExistence type="predicted"/>
<feature type="compositionally biased region" description="Polar residues" evidence="1">
    <location>
        <begin position="537"/>
        <end position="549"/>
    </location>
</feature>
<sequence length="549" mass="60000">MALPTSSQSWPPNQLSRILPSMGVWSAWWAGDADMLSSVYGGATGSDPTSTGFFASDHGGFRATVGRALTRWFWGESSRGPDRRVKLHVPIAAELCQASADLLFAEPVTMRVDDQKTQERINELANDYLHAELAEAAEVGAALGGVFLRIAWDLKNSPNAPFLTHVDADQAIPEFAWGKLTAVTFWQVVKRDGKRVYRHLERHETNDQGVGIILHGLYEGEEDKLGRPVPLTDSEVTAALASHVDAFGIISSESEGLCVAYVPNQQPNRRWRTDPLGRNLGRSDLDGVEQLMDALDEVMTSWMRDVRLGKARIMIAKSLLQNVGPGNGSAFNAEQEAYSSLNMLGSSSSEGAPKLGDMIEQVQFKIRVEEHRATYMQLVQDILRMAGYSSETFGLYEGGGAIKTATEVEAKQQRSLLTRDRKIRLWRPSIAEIVEKLLRVDKALFGTDVTPSKPDVNFTDGVQESQLSLAQTVLALRNAYAASDEVIVGMVHPDWEADEIAKEVGKIAALRQGGNLPDPMFLHPNDGSLSDGPDTGNADSATRVAGNSR</sequence>
<gene>
    <name evidence="2" type="ORF">JOE69_001147</name>
</gene>
<accession>A0ABU1J908</accession>
<dbReference type="Proteomes" id="UP001185069">
    <property type="component" value="Unassembled WGS sequence"/>
</dbReference>
<dbReference type="Pfam" id="PF05133">
    <property type="entry name" value="SPP1_portal"/>
    <property type="match status" value="1"/>
</dbReference>